<dbReference type="Gene3D" id="2.130.10.10">
    <property type="entry name" value="YVTN repeat-like/Quinoprotein amine dehydrogenase"/>
    <property type="match status" value="1"/>
</dbReference>
<comment type="caution">
    <text evidence="8">The sequence shown here is derived from an EMBL/GenBank/DDBJ whole genome shotgun (WGS) entry which is preliminary data.</text>
</comment>
<evidence type="ECO:0000256" key="1">
    <source>
        <dbReference type="ARBA" id="ARBA00004370"/>
    </source>
</evidence>
<dbReference type="InterPro" id="IPR012919">
    <property type="entry name" value="SUN_dom"/>
</dbReference>
<proteinExistence type="predicted"/>
<dbReference type="PROSITE" id="PS51469">
    <property type="entry name" value="SUN"/>
    <property type="match status" value="1"/>
</dbReference>
<dbReference type="Gene3D" id="2.60.120.260">
    <property type="entry name" value="Galactose-binding domain-like"/>
    <property type="match status" value="1"/>
</dbReference>
<keyword evidence="4 6" id="KW-0472">Membrane</keyword>
<reference evidence="8" key="2">
    <citation type="journal article" date="2023" name="Proc. Natl. Acad. Sci. U.S.A.">
        <title>A global phylogenomic analysis of the shiitake genus Lentinula.</title>
        <authorList>
            <person name="Sierra-Patev S."/>
            <person name="Min B."/>
            <person name="Naranjo-Ortiz M."/>
            <person name="Looney B."/>
            <person name="Konkel Z."/>
            <person name="Slot J.C."/>
            <person name="Sakamoto Y."/>
            <person name="Steenwyk J.L."/>
            <person name="Rokas A."/>
            <person name="Carro J."/>
            <person name="Camarero S."/>
            <person name="Ferreira P."/>
            <person name="Molpeceres G."/>
            <person name="Ruiz-Duenas F.J."/>
            <person name="Serrano A."/>
            <person name="Henrissat B."/>
            <person name="Drula E."/>
            <person name="Hughes K.W."/>
            <person name="Mata J.L."/>
            <person name="Ishikawa N.K."/>
            <person name="Vargas-Isla R."/>
            <person name="Ushijima S."/>
            <person name="Smith C.A."/>
            <person name="Donoghue J."/>
            <person name="Ahrendt S."/>
            <person name="Andreopoulos W."/>
            <person name="He G."/>
            <person name="LaButti K."/>
            <person name="Lipzen A."/>
            <person name="Ng V."/>
            <person name="Riley R."/>
            <person name="Sandor L."/>
            <person name="Barry K."/>
            <person name="Martinez A.T."/>
            <person name="Xiao Y."/>
            <person name="Gibbons J.G."/>
            <person name="Terashima K."/>
            <person name="Grigoriev I.V."/>
            <person name="Hibbett D."/>
        </authorList>
    </citation>
    <scope>NUCLEOTIDE SEQUENCE</scope>
    <source>
        <strain evidence="8">Sp2 HRB7682 ss15</strain>
    </source>
</reference>
<dbReference type="GO" id="GO:0043495">
    <property type="term" value="F:protein-membrane adaptor activity"/>
    <property type="evidence" value="ECO:0007669"/>
    <property type="project" value="TreeGrafter"/>
</dbReference>
<dbReference type="EMBL" id="JANVFS010000055">
    <property type="protein sequence ID" value="KAJ4464919.1"/>
    <property type="molecule type" value="Genomic_DNA"/>
</dbReference>
<feature type="transmembrane region" description="Helical" evidence="6">
    <location>
        <begin position="490"/>
        <end position="506"/>
    </location>
</feature>
<evidence type="ECO:0000313" key="8">
    <source>
        <dbReference type="EMBL" id="KAJ4464919.1"/>
    </source>
</evidence>
<gene>
    <name evidence="8" type="ORF">C8J55DRAFT_566630</name>
</gene>
<dbReference type="PANTHER" id="PTHR12911">
    <property type="entry name" value="SAD1/UNC-84-LIKE PROTEIN-RELATED"/>
    <property type="match status" value="1"/>
</dbReference>
<comment type="subcellular location">
    <subcellularLocation>
        <location evidence="1">Membrane</location>
    </subcellularLocation>
</comment>
<accession>A0A9W9DDG9</accession>
<keyword evidence="2 6" id="KW-0812">Transmembrane</keyword>
<feature type="domain" description="SUN" evidence="7">
    <location>
        <begin position="629"/>
        <end position="823"/>
    </location>
</feature>
<evidence type="ECO:0000256" key="4">
    <source>
        <dbReference type="ARBA" id="ARBA00023136"/>
    </source>
</evidence>
<evidence type="ECO:0000256" key="6">
    <source>
        <dbReference type="SAM" id="Phobius"/>
    </source>
</evidence>
<dbReference type="SUPFAM" id="SSF50978">
    <property type="entry name" value="WD40 repeat-like"/>
    <property type="match status" value="1"/>
</dbReference>
<evidence type="ECO:0000256" key="2">
    <source>
        <dbReference type="ARBA" id="ARBA00022692"/>
    </source>
</evidence>
<protein>
    <recommendedName>
        <fullName evidence="7">SUN domain-containing protein</fullName>
    </recommendedName>
</protein>
<sequence>MTDFQSLSVTHPIQMPLEWSETQHVTIAGCSISRSLIVGVDFSADGHYLAVGHGLGVDVWSLETGALSTTHNTYNGPSRILSLLWCFEYPRLVTIHEGGLVHVLTFNEDKTPANGFHHSGPSYPSAHAAFLHKDLLAVSMGKIVELRHFQIDVDKGTSVYRWVRLGDLPKPPTIEGEITVESVIQSIHMLSQNRILVSYKDGVALSWVITKLQPLECRLESWMRIPGNLDDVWADKNILLVTDRNEGKFKLLSLGSVEPSRTFTPRNRSSQATEPVSSARFLSGDMIIGAGVGQIIVWNIEVEIHNRLQNLVFRDTSGLITQSLCAAYNPDQDLGWIATSHNFLERSEIVLWKTREYKDIMTIPHRRNIWSPWPWNMFFMVVPIVLAAYAWRYIAPRADRSPVYRVQRSTTTRMPLKELKARRFIIPNSSFADVSKYTLEQAEASTKKMSRRNYVVEGDIDPQNAAIERSGVLVAFWSGTAVMFHRTTQLVSILSAFATLMYYLSIHPPNWSLQIICHSLRVLCALQNLWPSENPGNCDADYYHSLWSGPPTQRSTPAQLFPTSSQFEYEQPSLDPPIPSPLMTANEHDRQDSFSDSLIPSTRLEQAPLATLDVSSQYLSVDFGLAANGAKVLLALTSHTQGLEDISLLQGINALIRGFDKRQRHINPPGVVLEDHLSVSNCWRFAGSQGHIAIAFSEVVIWQHIVIHFPYHGLSETMLKQAPKFLLLWALISKEGIQDETHDLVSGWERFVTWNHSLDPSKFNSSMAFLEVAKISYDPSAGMQQKFTTQFAVQTSIVVVEVLDNWGNPSTCLHRISFHGDQVSF</sequence>
<dbReference type="GO" id="GO:0034993">
    <property type="term" value="C:meiotic nuclear membrane microtubule tethering complex"/>
    <property type="evidence" value="ECO:0007669"/>
    <property type="project" value="TreeGrafter"/>
</dbReference>
<dbReference type="Pfam" id="PF07738">
    <property type="entry name" value="Sad1_UNC"/>
    <property type="match status" value="1"/>
</dbReference>
<evidence type="ECO:0000313" key="9">
    <source>
        <dbReference type="Proteomes" id="UP001150238"/>
    </source>
</evidence>
<dbReference type="AlphaFoldDB" id="A0A9W9DDG9"/>
<name>A0A9W9DDG9_9AGAR</name>
<dbReference type="PANTHER" id="PTHR12911:SF8">
    <property type="entry name" value="KLAROID PROTEIN-RELATED"/>
    <property type="match status" value="1"/>
</dbReference>
<feature type="transmembrane region" description="Helical" evidence="6">
    <location>
        <begin position="373"/>
        <end position="391"/>
    </location>
</feature>
<organism evidence="8 9">
    <name type="scientific">Lentinula lateritia</name>
    <dbReference type="NCBI Taxonomy" id="40482"/>
    <lineage>
        <taxon>Eukaryota</taxon>
        <taxon>Fungi</taxon>
        <taxon>Dikarya</taxon>
        <taxon>Basidiomycota</taxon>
        <taxon>Agaricomycotina</taxon>
        <taxon>Agaricomycetes</taxon>
        <taxon>Agaricomycetidae</taxon>
        <taxon>Agaricales</taxon>
        <taxon>Marasmiineae</taxon>
        <taxon>Omphalotaceae</taxon>
        <taxon>Lentinula</taxon>
    </lineage>
</organism>
<reference evidence="8" key="1">
    <citation type="submission" date="2022-08" db="EMBL/GenBank/DDBJ databases">
        <authorList>
            <consortium name="DOE Joint Genome Institute"/>
            <person name="Min B."/>
            <person name="Riley R."/>
            <person name="Sierra-Patev S."/>
            <person name="Naranjo-Ortiz M."/>
            <person name="Looney B."/>
            <person name="Konkel Z."/>
            <person name="Slot J.C."/>
            <person name="Sakamoto Y."/>
            <person name="Steenwyk J.L."/>
            <person name="Rokas A."/>
            <person name="Carro J."/>
            <person name="Camarero S."/>
            <person name="Ferreira P."/>
            <person name="Molpeceres G."/>
            <person name="Ruiz-Duenas F.J."/>
            <person name="Serrano A."/>
            <person name="Henrissat B."/>
            <person name="Drula E."/>
            <person name="Hughes K.W."/>
            <person name="Mata J.L."/>
            <person name="Ishikawa N.K."/>
            <person name="Vargas-Isla R."/>
            <person name="Ushijima S."/>
            <person name="Smith C.A."/>
            <person name="Ahrendt S."/>
            <person name="Andreopoulos W."/>
            <person name="He G."/>
            <person name="Labutti K."/>
            <person name="Lipzen A."/>
            <person name="Ng V."/>
            <person name="Sandor L."/>
            <person name="Barry K."/>
            <person name="Martinez A.T."/>
            <person name="Xiao Y."/>
            <person name="Gibbons J.G."/>
            <person name="Terashima K."/>
            <person name="Hibbett D.S."/>
            <person name="Grigoriev I.V."/>
        </authorList>
    </citation>
    <scope>NUCLEOTIDE SEQUENCE</scope>
    <source>
        <strain evidence="8">Sp2 HRB7682 ss15</strain>
    </source>
</reference>
<evidence type="ECO:0000259" key="7">
    <source>
        <dbReference type="PROSITE" id="PS51469"/>
    </source>
</evidence>
<feature type="region of interest" description="Disordered" evidence="5">
    <location>
        <begin position="568"/>
        <end position="595"/>
    </location>
</feature>
<evidence type="ECO:0000256" key="3">
    <source>
        <dbReference type="ARBA" id="ARBA00022989"/>
    </source>
</evidence>
<dbReference type="Proteomes" id="UP001150238">
    <property type="component" value="Unassembled WGS sequence"/>
</dbReference>
<evidence type="ECO:0000256" key="5">
    <source>
        <dbReference type="SAM" id="MobiDB-lite"/>
    </source>
</evidence>
<dbReference type="InterPro" id="IPR015943">
    <property type="entry name" value="WD40/YVTN_repeat-like_dom_sf"/>
</dbReference>
<dbReference type="InterPro" id="IPR045119">
    <property type="entry name" value="SUN1-5"/>
</dbReference>
<dbReference type="InterPro" id="IPR036322">
    <property type="entry name" value="WD40_repeat_dom_sf"/>
</dbReference>
<keyword evidence="3 6" id="KW-1133">Transmembrane helix</keyword>